<evidence type="ECO:0000313" key="4">
    <source>
        <dbReference type="Proteomes" id="UP000032067"/>
    </source>
</evidence>
<dbReference type="InterPro" id="IPR036663">
    <property type="entry name" value="Fumarylacetoacetase_C_sf"/>
</dbReference>
<dbReference type="PANTHER" id="PTHR30143">
    <property type="entry name" value="ACID HYDRATASE"/>
    <property type="match status" value="1"/>
</dbReference>
<evidence type="ECO:0000259" key="2">
    <source>
        <dbReference type="Pfam" id="PF01557"/>
    </source>
</evidence>
<dbReference type="OrthoDB" id="8689761at2"/>
<dbReference type="AlphaFoldDB" id="A0A0D0L2Q9"/>
<reference evidence="3 4" key="1">
    <citation type="submission" date="2014-12" db="EMBL/GenBank/DDBJ databases">
        <title>16Stimator: statistical estimation of ribosomal gene copy numbers from draft genome assemblies.</title>
        <authorList>
            <person name="Perisin M.A."/>
            <person name="Vetter M."/>
            <person name="Gilbert J.A."/>
            <person name="Bergelson J."/>
        </authorList>
    </citation>
    <scope>NUCLEOTIDE SEQUENCE [LARGE SCALE GENOMIC DNA]</scope>
    <source>
        <strain evidence="3 4">MEDvA23</strain>
    </source>
</reference>
<dbReference type="Gene3D" id="3.90.850.10">
    <property type="entry name" value="Fumarylacetoacetase-like, C-terminal domain"/>
    <property type="match status" value="1"/>
</dbReference>
<dbReference type="InterPro" id="IPR011234">
    <property type="entry name" value="Fumarylacetoacetase-like_C"/>
</dbReference>
<gene>
    <name evidence="3" type="ORF">RT97_25415</name>
</gene>
<dbReference type="EMBL" id="JXQQ01000075">
    <property type="protein sequence ID" value="KIQ23383.1"/>
    <property type="molecule type" value="Genomic_DNA"/>
</dbReference>
<comment type="caution">
    <text evidence="3">The sequence shown here is derived from an EMBL/GenBank/DDBJ whole genome shotgun (WGS) entry which is preliminary data.</text>
</comment>
<organism evidence="3 4">
    <name type="scientific">Variovorax paradoxus</name>
    <dbReference type="NCBI Taxonomy" id="34073"/>
    <lineage>
        <taxon>Bacteria</taxon>
        <taxon>Pseudomonadati</taxon>
        <taxon>Pseudomonadota</taxon>
        <taxon>Betaproteobacteria</taxon>
        <taxon>Burkholderiales</taxon>
        <taxon>Comamonadaceae</taxon>
        <taxon>Variovorax</taxon>
    </lineage>
</organism>
<keyword evidence="1" id="KW-0456">Lyase</keyword>
<dbReference type="InterPro" id="IPR050772">
    <property type="entry name" value="Hydratase-Decarb/MhpD_sf"/>
</dbReference>
<accession>A0A0D0L2Q9</accession>
<dbReference type="Pfam" id="PF01557">
    <property type="entry name" value="FAA_hydrolase"/>
    <property type="match status" value="1"/>
</dbReference>
<sequence length="257" mass="27549">MNPSITALADALIAARRGNRTLDAAPWLDALQDAAQAYEVQDAVAAALDWFGDDGAVPGHWKSGGGSRSVTLTHAPLPPSGVRQSPANFDDLVFHTPGIESEIALRLGQDVTPEQAAKLDHDTAVSRIDAMAVSIEIVDSRWQDLASTPALLRLADSQVHGALVLGEWQPYRAIDWASQRCETRIGDGEVVVREGTHPLADPAWLLPTWLRHITRHGRTARAGTVVTTGSWVGVLPCRRGDQVTAEFPGIGAVSLRV</sequence>
<dbReference type="Proteomes" id="UP000032067">
    <property type="component" value="Unassembled WGS sequence"/>
</dbReference>
<dbReference type="RefSeq" id="WP_042581624.1">
    <property type="nucleotide sequence ID" value="NZ_JXQQ01000075.1"/>
</dbReference>
<evidence type="ECO:0000256" key="1">
    <source>
        <dbReference type="ARBA" id="ARBA00023239"/>
    </source>
</evidence>
<protein>
    <submittedName>
        <fullName evidence="3">2-keto-4-pentenoate hydratase</fullName>
    </submittedName>
</protein>
<dbReference type="GO" id="GO:0005737">
    <property type="term" value="C:cytoplasm"/>
    <property type="evidence" value="ECO:0007669"/>
    <property type="project" value="TreeGrafter"/>
</dbReference>
<evidence type="ECO:0000313" key="3">
    <source>
        <dbReference type="EMBL" id="KIQ23383.1"/>
    </source>
</evidence>
<proteinExistence type="predicted"/>
<dbReference type="GO" id="GO:0008684">
    <property type="term" value="F:2-oxopent-4-enoate hydratase activity"/>
    <property type="evidence" value="ECO:0007669"/>
    <property type="project" value="TreeGrafter"/>
</dbReference>
<feature type="domain" description="Fumarylacetoacetase-like C-terminal" evidence="2">
    <location>
        <begin position="98"/>
        <end position="257"/>
    </location>
</feature>
<name>A0A0D0L2Q9_VARPD</name>
<dbReference type="SUPFAM" id="SSF56529">
    <property type="entry name" value="FAH"/>
    <property type="match status" value="1"/>
</dbReference>
<dbReference type="PANTHER" id="PTHR30143:SF0">
    <property type="entry name" value="2-KETO-4-PENTENOATE HYDRATASE"/>
    <property type="match status" value="1"/>
</dbReference>